<dbReference type="PIRSF" id="PIRSF007663">
    <property type="entry name" value="UCP007663"/>
    <property type="match status" value="1"/>
</dbReference>
<dbReference type="PANTHER" id="PTHR31084">
    <property type="entry name" value="ALPHA-L-FUCOSIDASE 2"/>
    <property type="match status" value="1"/>
</dbReference>
<evidence type="ECO:0000313" key="4">
    <source>
        <dbReference type="EMBL" id="KAA6342688.1"/>
    </source>
</evidence>
<dbReference type="GO" id="GO:0005975">
    <property type="term" value="P:carbohydrate metabolic process"/>
    <property type="evidence" value="ECO:0007669"/>
    <property type="project" value="InterPro"/>
</dbReference>
<dbReference type="Pfam" id="PF21307">
    <property type="entry name" value="Glyco_hydro_95_C"/>
    <property type="match status" value="1"/>
</dbReference>
<accession>A0A5J4S9W8</accession>
<dbReference type="InterPro" id="IPR016518">
    <property type="entry name" value="Alpha-L-fucosidase"/>
</dbReference>
<dbReference type="InterPro" id="IPR012341">
    <property type="entry name" value="6hp_glycosidase-like_sf"/>
</dbReference>
<evidence type="ECO:0000259" key="2">
    <source>
        <dbReference type="Pfam" id="PF21307"/>
    </source>
</evidence>
<feature type="domain" description="Glycosyl hydrolase family 95 N-terminal" evidence="1">
    <location>
        <begin position="43"/>
        <end position="91"/>
    </location>
</feature>
<dbReference type="GO" id="GO:0004560">
    <property type="term" value="F:alpha-L-fucosidase activity"/>
    <property type="evidence" value="ECO:0007669"/>
    <property type="project" value="InterPro"/>
</dbReference>
<dbReference type="Gene3D" id="1.50.10.10">
    <property type="match status" value="1"/>
</dbReference>
<evidence type="ECO:0000259" key="3">
    <source>
        <dbReference type="Pfam" id="PF22124"/>
    </source>
</evidence>
<feature type="domain" description="Glycosyl hydrolase family 95 N-terminal" evidence="1">
    <location>
        <begin position="94"/>
        <end position="232"/>
    </location>
</feature>
<dbReference type="Pfam" id="PF22124">
    <property type="entry name" value="Glyco_hydro_95_cat"/>
    <property type="match status" value="1"/>
</dbReference>
<gene>
    <name evidence="4" type="ORF">EZS27_009590</name>
</gene>
<evidence type="ECO:0000259" key="1">
    <source>
        <dbReference type="Pfam" id="PF14498"/>
    </source>
</evidence>
<sequence>MHNKKSILTNNKMVRILLLFVFLFSLITVRSETIKPPQSDLTLWYKQPATDWMTTALPIGNGRIGAMIFGGVEHEHVQFNDKSLWTGSKNSRGAYQNFGDIDIHFKKHSNYTDYVRSLNLEDAIARVNYKEEGVSYSREYFASYPANTIVMHFTANKKGNISFSIKLDGAHNEKTTVKDNGLELSGKLTLLSYKASLTVLNEGGNVSTDGSSIHVDAANSVTILLVAATNYDPASLDYLTKNNWEEIVESTRQQAVSTGYQHLKKEHIADYRLLFNRVSLNIGSVKAKIPTDQLLANYSKGDYNPGLDVLFFQYGRYLAIASSRKGFDLPSNLQGLWNNSNNPPWEADIHSDINIQMNYWLTEVTNLEECHVPFINYVYHEAMIQNSWRDMASELGCRGWAMKTQNNIFGYSDWGWHRPANGWYCMHLWDKYLFNPQEEYLKEVAYPVMRSACEFWLDRLFVNDNGQLIAPDEWSPEHGPWENGVVHSQQIIWDLFTNTVQAGKLLHTDTDFINELEKKLAILDNGLNVGSWGQLREWKYTDDDPNDKHRHISHLIALYPGKNISPVLDKKYADAAKKTLDARGDSGTGWSRVWKIAFWARLLDGNRAHTLLRNALQLSYDKDTDYMEKGGVYENMFDAHPPFQIDGNLGVSACISEMLLQSHLGEVHLLPALPDAWKQGEVKGLRARGAFEVDIKWKENKLSAATIRSHQGGVCTIRTYIPVKIIDMNVDYRIDNNGHYIISIKTDPGKEYQIVPI</sequence>
<dbReference type="InterPro" id="IPR027414">
    <property type="entry name" value="GH95_N_dom"/>
</dbReference>
<dbReference type="PANTHER" id="PTHR31084:SF19">
    <property type="entry name" value="GLYCOSYL HYDROLASE FAMILY 95 N-TERMINAL DOMAIN-CONTAINING PROTEIN"/>
    <property type="match status" value="1"/>
</dbReference>
<dbReference type="InterPro" id="IPR049053">
    <property type="entry name" value="AFCA-like_C"/>
</dbReference>
<dbReference type="SUPFAM" id="SSF48208">
    <property type="entry name" value="Six-hairpin glycosidases"/>
    <property type="match status" value="1"/>
</dbReference>
<proteinExistence type="predicted"/>
<organism evidence="4">
    <name type="scientific">termite gut metagenome</name>
    <dbReference type="NCBI Taxonomy" id="433724"/>
    <lineage>
        <taxon>unclassified sequences</taxon>
        <taxon>metagenomes</taxon>
        <taxon>organismal metagenomes</taxon>
    </lineage>
</organism>
<dbReference type="InterPro" id="IPR008928">
    <property type="entry name" value="6-hairpin_glycosidase_sf"/>
</dbReference>
<reference evidence="4" key="1">
    <citation type="submission" date="2019-03" db="EMBL/GenBank/DDBJ databases">
        <title>Single cell metagenomics reveals metabolic interactions within the superorganism composed of flagellate Streblomastix strix and complex community of Bacteroidetes bacteria on its surface.</title>
        <authorList>
            <person name="Treitli S.C."/>
            <person name="Kolisko M."/>
            <person name="Husnik F."/>
            <person name="Keeling P."/>
            <person name="Hampl V."/>
        </authorList>
    </citation>
    <scope>NUCLEOTIDE SEQUENCE</scope>
    <source>
        <strain evidence="4">STM</strain>
    </source>
</reference>
<dbReference type="InterPro" id="IPR054363">
    <property type="entry name" value="GH95_cat"/>
</dbReference>
<dbReference type="Gene3D" id="2.70.98.50">
    <property type="entry name" value="putative glycoside hydrolase family protein from bacillus halodurans"/>
    <property type="match status" value="1"/>
</dbReference>
<feature type="domain" description="Glycosyl hydrolase family 95 catalytic" evidence="3">
    <location>
        <begin position="259"/>
        <end position="659"/>
    </location>
</feature>
<protein>
    <submittedName>
        <fullName evidence="4">Uncharacterized protein</fullName>
    </submittedName>
</protein>
<comment type="caution">
    <text evidence="4">The sequence shown here is derived from an EMBL/GenBank/DDBJ whole genome shotgun (WGS) entry which is preliminary data.</text>
</comment>
<feature type="domain" description="Alpha fucosidase A-like C-terminal" evidence="2">
    <location>
        <begin position="661"/>
        <end position="754"/>
    </location>
</feature>
<name>A0A5J4S9W8_9ZZZZ</name>
<dbReference type="Pfam" id="PF14498">
    <property type="entry name" value="Glyco_hyd_65N_2"/>
    <property type="match status" value="2"/>
</dbReference>
<dbReference type="AlphaFoldDB" id="A0A5J4S9W8"/>
<dbReference type="EMBL" id="SNRY01000311">
    <property type="protein sequence ID" value="KAA6342688.1"/>
    <property type="molecule type" value="Genomic_DNA"/>
</dbReference>